<protein>
    <submittedName>
        <fullName evidence="2">2-hydroxyacyl-CoA dehydratase</fullName>
    </submittedName>
</protein>
<dbReference type="Proteomes" id="UP000293345">
    <property type="component" value="Unassembled WGS sequence"/>
</dbReference>
<evidence type="ECO:0000313" key="2">
    <source>
        <dbReference type="EMBL" id="RXZ53201.1"/>
    </source>
</evidence>
<dbReference type="Gene3D" id="3.40.50.11900">
    <property type="match status" value="1"/>
</dbReference>
<proteinExistence type="inferred from homology"/>
<dbReference type="GO" id="GO:0016836">
    <property type="term" value="F:hydro-lyase activity"/>
    <property type="evidence" value="ECO:0007669"/>
    <property type="project" value="UniProtKB-ARBA"/>
</dbReference>
<organism evidence="2 3">
    <name type="scientific">Senegalimassilia faecalis</name>
    <dbReference type="NCBI Taxonomy" id="2509433"/>
    <lineage>
        <taxon>Bacteria</taxon>
        <taxon>Bacillati</taxon>
        <taxon>Actinomycetota</taxon>
        <taxon>Coriobacteriia</taxon>
        <taxon>Coriobacteriales</taxon>
        <taxon>Coriobacteriaceae</taxon>
        <taxon>Senegalimassilia</taxon>
    </lineage>
</organism>
<dbReference type="RefSeq" id="WP_129422932.1">
    <property type="nucleotide sequence ID" value="NZ_SDPW01000001.1"/>
</dbReference>
<dbReference type="InterPro" id="IPR010327">
    <property type="entry name" value="FldB/FldC_alpha/beta"/>
</dbReference>
<dbReference type="Gene3D" id="3.40.50.11890">
    <property type="match status" value="1"/>
</dbReference>
<keyword evidence="3" id="KW-1185">Reference proteome</keyword>
<dbReference type="Gene3D" id="1.20.1270.370">
    <property type="match status" value="1"/>
</dbReference>
<dbReference type="PANTHER" id="PTHR30548:SF6">
    <property type="entry name" value="DEHYDRATASE SUBUNIT YJIM-RELATED"/>
    <property type="match status" value="1"/>
</dbReference>
<accession>A0A4Q2K040</accession>
<dbReference type="OrthoDB" id="9810278at2"/>
<dbReference type="EMBL" id="SDPW01000001">
    <property type="protein sequence ID" value="RXZ53201.1"/>
    <property type="molecule type" value="Genomic_DNA"/>
</dbReference>
<gene>
    <name evidence="2" type="ORF">ET524_00800</name>
</gene>
<dbReference type="Pfam" id="PF06050">
    <property type="entry name" value="HGD-D"/>
    <property type="match status" value="1"/>
</dbReference>
<name>A0A4Q2K040_9ACTN</name>
<sequence length="392" mass="43741">MYDPSAEPAVPTDLPSIYETFDEARRASFINAMNYKQDGGKLCGYLCSYSPLELVDAAGAGAVGLCGMNNETIPDAETVLPKNLCPLIKGTYGFALTNKCPFTYFSDMILGETTCDGKKKMYELLADIKPVHVMQLPQARNRSYAPDIWYEECKLLKEELEQRFDVDITDEKLREAVRRRNRVRRAMLDLYGLQQLEPPAMSGVELMTTLLRATFTFDVEQYAQILEDLASKRRSAYEAGERPVSKDAKRLMITGCPTGGVIQKVGMTAERAGGVIVCVDDCSGERTQSMLVDEDAPDILRAISDRYLQINCSVMSPNTGRIEHMLDMVNKYKVDGIVEVVLQACHTFNIESVLVQRACEEAGVPYMKLETDYSTNDAGQVETRLGAFIEML</sequence>
<evidence type="ECO:0000313" key="3">
    <source>
        <dbReference type="Proteomes" id="UP000293345"/>
    </source>
</evidence>
<dbReference type="NCBIfam" id="NF040772">
    <property type="entry name" value="double_cubane"/>
    <property type="match status" value="1"/>
</dbReference>
<dbReference type="InterPro" id="IPR047678">
    <property type="entry name" value="YjiM-like"/>
</dbReference>
<dbReference type="AlphaFoldDB" id="A0A4Q2K040"/>
<comment type="similarity">
    <text evidence="1">Belongs to the FldB/FldC dehydratase alpha/beta subunit family.</text>
</comment>
<comment type="caution">
    <text evidence="2">The sequence shown here is derived from an EMBL/GenBank/DDBJ whole genome shotgun (WGS) entry which is preliminary data.</text>
</comment>
<evidence type="ECO:0000256" key="1">
    <source>
        <dbReference type="ARBA" id="ARBA00005806"/>
    </source>
</evidence>
<dbReference type="PANTHER" id="PTHR30548">
    <property type="entry name" value="2-HYDROXYGLUTARYL-COA DEHYDRATASE, D-COMPONENT-RELATED"/>
    <property type="match status" value="1"/>
</dbReference>
<reference evidence="2 3" key="1">
    <citation type="submission" date="2019-01" db="EMBL/GenBank/DDBJ databases">
        <title>Senegalimassilia sp. nov. KGMB04484 isolated human feces.</title>
        <authorList>
            <person name="Han K.-I."/>
            <person name="Kim J.-S."/>
            <person name="Lee K.C."/>
            <person name="Suh M.K."/>
            <person name="Eom M.K."/>
            <person name="Lee J.H."/>
            <person name="Park S.-H."/>
            <person name="Kang S.W."/>
            <person name="Park J.-E."/>
            <person name="Oh B.S."/>
            <person name="Yu S.Y."/>
            <person name="Choi S.-H."/>
            <person name="Lee D.H."/>
            <person name="Yoon H."/>
            <person name="Kim B.-Y."/>
            <person name="Lee J.H."/>
            <person name="Lee J.-S."/>
        </authorList>
    </citation>
    <scope>NUCLEOTIDE SEQUENCE [LARGE SCALE GENOMIC DNA]</scope>
    <source>
        <strain evidence="2 3">KGMB04484</strain>
    </source>
</reference>